<protein>
    <submittedName>
        <fullName evidence="1">Uncharacterized protein</fullName>
    </submittedName>
</protein>
<proteinExistence type="predicted"/>
<evidence type="ECO:0000313" key="1">
    <source>
        <dbReference type="EMBL" id="MPM78007.1"/>
    </source>
</evidence>
<name>A0A645CM77_9ZZZZ</name>
<dbReference type="AlphaFoldDB" id="A0A645CM77"/>
<dbReference type="EMBL" id="VSSQ01028327">
    <property type="protein sequence ID" value="MPM78007.1"/>
    <property type="molecule type" value="Genomic_DNA"/>
</dbReference>
<comment type="caution">
    <text evidence="1">The sequence shown here is derived from an EMBL/GenBank/DDBJ whole genome shotgun (WGS) entry which is preliminary data.</text>
</comment>
<accession>A0A645CM77</accession>
<reference evidence="1" key="1">
    <citation type="submission" date="2019-08" db="EMBL/GenBank/DDBJ databases">
        <authorList>
            <person name="Kucharzyk K."/>
            <person name="Murdoch R.W."/>
            <person name="Higgins S."/>
            <person name="Loffler F."/>
        </authorList>
    </citation>
    <scope>NUCLEOTIDE SEQUENCE</scope>
</reference>
<gene>
    <name evidence="1" type="ORF">SDC9_125017</name>
</gene>
<organism evidence="1">
    <name type="scientific">bioreactor metagenome</name>
    <dbReference type="NCBI Taxonomy" id="1076179"/>
    <lineage>
        <taxon>unclassified sequences</taxon>
        <taxon>metagenomes</taxon>
        <taxon>ecological metagenomes</taxon>
    </lineage>
</organism>
<sequence length="29" mass="3233">MVVTVRLILTMFDLQVVMGVNQVSNVVNL</sequence>